<keyword evidence="3" id="KW-1185">Reference proteome</keyword>
<evidence type="ECO:0000256" key="1">
    <source>
        <dbReference type="SAM" id="MobiDB-lite"/>
    </source>
</evidence>
<evidence type="ECO:0000313" key="3">
    <source>
        <dbReference type="Proteomes" id="UP001152024"/>
    </source>
</evidence>
<evidence type="ECO:0000313" key="2">
    <source>
        <dbReference type="EMBL" id="KAJ4128250.1"/>
    </source>
</evidence>
<gene>
    <name evidence="2" type="ORF">NW768_008538</name>
</gene>
<protein>
    <submittedName>
        <fullName evidence="2">Uncharacterized protein</fullName>
    </submittedName>
</protein>
<sequence length="244" mass="26877">MSSSPESKTFDSKAKEAEYQALWQVCDRATRKGDYIYASEENKRNILHNVCNARVEKRRSQGKVMCGTSILAMVDLHLQREAAARLRAGLDMPQGPSFVANPSGVHFFTGHQDMNVAPHMLVPQPHNQPHASIGPPGLDHVIRDMKAQLDSQANFIEELAGALRDYQGRIAKLERREAETPTQPAQPAQPAQPLLLSQPLHSPVECLEGGAFAFPLARPMTPESKIVVGDENDHQKGGVYLDEA</sequence>
<dbReference type="EMBL" id="JAOQBH010000012">
    <property type="protein sequence ID" value="KAJ4128250.1"/>
    <property type="molecule type" value="Genomic_DNA"/>
</dbReference>
<reference evidence="2" key="1">
    <citation type="submission" date="2022-09" db="EMBL/GenBank/DDBJ databases">
        <title>Fusarium specimens isolated from Avocado Roots.</title>
        <authorList>
            <person name="Stajich J."/>
            <person name="Roper C."/>
            <person name="Heimlech-Rivalta G."/>
        </authorList>
    </citation>
    <scope>NUCLEOTIDE SEQUENCE</scope>
    <source>
        <strain evidence="2">CF00095</strain>
    </source>
</reference>
<proteinExistence type="predicted"/>
<feature type="region of interest" description="Disordered" evidence="1">
    <location>
        <begin position="223"/>
        <end position="244"/>
    </location>
</feature>
<name>A0ABQ8R797_FUSEQ</name>
<dbReference type="Proteomes" id="UP001152024">
    <property type="component" value="Unassembled WGS sequence"/>
</dbReference>
<comment type="caution">
    <text evidence="2">The sequence shown here is derived from an EMBL/GenBank/DDBJ whole genome shotgun (WGS) entry which is preliminary data.</text>
</comment>
<organism evidence="2 3">
    <name type="scientific">Fusarium equiseti</name>
    <name type="common">Fusarium scirpi</name>
    <dbReference type="NCBI Taxonomy" id="61235"/>
    <lineage>
        <taxon>Eukaryota</taxon>
        <taxon>Fungi</taxon>
        <taxon>Dikarya</taxon>
        <taxon>Ascomycota</taxon>
        <taxon>Pezizomycotina</taxon>
        <taxon>Sordariomycetes</taxon>
        <taxon>Hypocreomycetidae</taxon>
        <taxon>Hypocreales</taxon>
        <taxon>Nectriaceae</taxon>
        <taxon>Fusarium</taxon>
        <taxon>Fusarium incarnatum-equiseti species complex</taxon>
    </lineage>
</organism>
<accession>A0ABQ8R797</accession>